<comment type="catalytic activity">
    <reaction evidence="9 18">
        <text>[ThiI sulfur-carrier protein]-S-sulfanyl-L-cysteine + a uridine in tRNA + 2 reduced [2Fe-2S]-[ferredoxin] + ATP + H(+) = [ThiI sulfur-carrier protein]-L-cysteine + a 4-thiouridine in tRNA + 2 oxidized [2Fe-2S]-[ferredoxin] + AMP + diphosphate</text>
        <dbReference type="Rhea" id="RHEA:24176"/>
        <dbReference type="Rhea" id="RHEA-COMP:10000"/>
        <dbReference type="Rhea" id="RHEA-COMP:10001"/>
        <dbReference type="Rhea" id="RHEA-COMP:13337"/>
        <dbReference type="Rhea" id="RHEA-COMP:13338"/>
        <dbReference type="Rhea" id="RHEA-COMP:13339"/>
        <dbReference type="Rhea" id="RHEA-COMP:13340"/>
        <dbReference type="ChEBI" id="CHEBI:15378"/>
        <dbReference type="ChEBI" id="CHEBI:29950"/>
        <dbReference type="ChEBI" id="CHEBI:30616"/>
        <dbReference type="ChEBI" id="CHEBI:33019"/>
        <dbReference type="ChEBI" id="CHEBI:33737"/>
        <dbReference type="ChEBI" id="CHEBI:33738"/>
        <dbReference type="ChEBI" id="CHEBI:61963"/>
        <dbReference type="ChEBI" id="CHEBI:65315"/>
        <dbReference type="ChEBI" id="CHEBI:136798"/>
        <dbReference type="ChEBI" id="CHEBI:456215"/>
        <dbReference type="EC" id="2.8.1.4"/>
    </reaction>
</comment>
<dbReference type="InterPro" id="IPR014729">
    <property type="entry name" value="Rossmann-like_a/b/a_fold"/>
</dbReference>
<dbReference type="GO" id="GO:0140741">
    <property type="term" value="F:tRNA-uracil-4 sulfurtransferase activity"/>
    <property type="evidence" value="ECO:0007669"/>
    <property type="project" value="UniProtKB-EC"/>
</dbReference>
<dbReference type="GO" id="GO:0000049">
    <property type="term" value="F:tRNA binding"/>
    <property type="evidence" value="ECO:0007669"/>
    <property type="project" value="UniProtKB-UniRule"/>
</dbReference>
<dbReference type="InterPro" id="IPR049961">
    <property type="entry name" value="ThiI_N"/>
</dbReference>
<dbReference type="InterPro" id="IPR050102">
    <property type="entry name" value="tRNA_sulfurtransferase_ThiI"/>
</dbReference>
<evidence type="ECO:0000256" key="16">
    <source>
        <dbReference type="ARBA" id="ARBA00077849"/>
    </source>
</evidence>
<dbReference type="GO" id="GO:0052837">
    <property type="term" value="P:thiazole biosynthetic process"/>
    <property type="evidence" value="ECO:0007669"/>
    <property type="project" value="TreeGrafter"/>
</dbReference>
<dbReference type="RefSeq" id="WP_066305869.1">
    <property type="nucleotide sequence ID" value="NZ_KQ959507.1"/>
</dbReference>
<feature type="binding site" evidence="18">
    <location>
        <begin position="213"/>
        <end position="214"/>
    </location>
    <ligand>
        <name>ATP</name>
        <dbReference type="ChEBI" id="CHEBI:30616"/>
    </ligand>
</feature>
<dbReference type="EMBL" id="LSCR01000029">
    <property type="protein sequence ID" value="KXB33840.1"/>
    <property type="molecule type" value="Genomic_DNA"/>
</dbReference>
<dbReference type="HAMAP" id="MF_00021">
    <property type="entry name" value="ThiI"/>
    <property type="match status" value="1"/>
</dbReference>
<evidence type="ECO:0000256" key="14">
    <source>
        <dbReference type="ARBA" id="ARBA00071867"/>
    </source>
</evidence>
<protein>
    <recommendedName>
        <fullName evidence="14 18">Probable tRNA sulfurtransferase</fullName>
        <ecNumber evidence="13 18">2.8.1.4</ecNumber>
    </recommendedName>
    <alternativeName>
        <fullName evidence="15 18">Sulfur carrier protein ThiS sulfurtransferase</fullName>
    </alternativeName>
    <alternativeName>
        <fullName evidence="16 18">Thiamine biosynthesis protein ThiI</fullName>
    </alternativeName>
    <alternativeName>
        <fullName evidence="17 18">tRNA 4-thiouridine synthase</fullName>
    </alternativeName>
</protein>
<sequence>MISRVCLVHYHEIGLKGKNRARFENQLIVNLRHALKDYPVQDIKRISGHLRIRISDDQADEKILEAIAQTVSQIPGVARASLAFRTAQQEEEFCQAAVDALTQAAAARAASTLSGLAASGSFAVSAAASSDGFETFKVRARRSATDYHLHTLELNRLVGSVLCEHFPDKKVDVHNPDIVVHVNVVQGDVYVYAHSLVGVGGLPVGTAGKVVSLLSSGIDSPVASWMVGRRGAIVVPVHFSGRPMTSDASEYLCQDIVEKLKSAGSIGRMYVVPFGAVQREISLAVPQSLRIIMYRRMMFRIAERVARLEGAQALVTGESLGQVASQTLENITATNEVVDIPVFRPLIGSDKQEIIARAQQIGTFEISSQTAPDCCTLFMPRRPETHARLREVHAAEALFDFEAALEQLMQQIEYIDTGDCPSYKPPRELRTYHATLGPAAVPIS</sequence>
<evidence type="ECO:0000256" key="12">
    <source>
        <dbReference type="ARBA" id="ARBA00061472"/>
    </source>
</evidence>
<evidence type="ECO:0000256" key="1">
    <source>
        <dbReference type="ARBA" id="ARBA00004496"/>
    </source>
</evidence>
<dbReference type="Pfam" id="PF02568">
    <property type="entry name" value="ThiI"/>
    <property type="match status" value="1"/>
</dbReference>
<evidence type="ECO:0000256" key="15">
    <source>
        <dbReference type="ARBA" id="ARBA00075337"/>
    </source>
</evidence>
<evidence type="ECO:0000256" key="17">
    <source>
        <dbReference type="ARBA" id="ARBA00080570"/>
    </source>
</evidence>
<keyword evidence="21" id="KW-1185">Reference proteome</keyword>
<evidence type="ECO:0000256" key="4">
    <source>
        <dbReference type="ARBA" id="ARBA00022679"/>
    </source>
</evidence>
<reference evidence="21" key="1">
    <citation type="submission" date="2016-01" db="EMBL/GenBank/DDBJ databases">
        <authorList>
            <person name="Mitreva M."/>
            <person name="Pepin K.H."/>
            <person name="Mihindukulasuriya K.A."/>
            <person name="Fulton R."/>
            <person name="Fronick C."/>
            <person name="O'Laughlin M."/>
            <person name="Miner T."/>
            <person name="Herter B."/>
            <person name="Rosa B.A."/>
            <person name="Cordes M."/>
            <person name="Tomlinson C."/>
            <person name="Wollam A."/>
            <person name="Palsikar V.B."/>
            <person name="Mardis E.R."/>
            <person name="Wilson R.K."/>
        </authorList>
    </citation>
    <scope>NUCLEOTIDE SEQUENCE [LARGE SCALE GENOMIC DNA]</scope>
    <source>
        <strain evidence="21">DNF00019</strain>
    </source>
</reference>
<dbReference type="GO" id="GO:0002937">
    <property type="term" value="P:tRNA 4-thiouridine biosynthesis"/>
    <property type="evidence" value="ECO:0007669"/>
    <property type="project" value="TreeGrafter"/>
</dbReference>
<feature type="binding site" evidence="18">
    <location>
        <position position="295"/>
    </location>
    <ligand>
        <name>ATP</name>
        <dbReference type="ChEBI" id="CHEBI:30616"/>
    </ligand>
</feature>
<keyword evidence="5 18" id="KW-0547">Nucleotide-binding</keyword>
<accession>A0A133XSC4</accession>
<dbReference type="SMART" id="SM00981">
    <property type="entry name" value="THUMP"/>
    <property type="match status" value="1"/>
</dbReference>
<evidence type="ECO:0000256" key="2">
    <source>
        <dbReference type="ARBA" id="ARBA00022490"/>
    </source>
</evidence>
<dbReference type="GO" id="GO:0005524">
    <property type="term" value="F:ATP binding"/>
    <property type="evidence" value="ECO:0007669"/>
    <property type="project" value="UniProtKB-UniRule"/>
</dbReference>
<keyword evidence="7 18" id="KW-0694">RNA-binding</keyword>
<keyword evidence="6 18" id="KW-0067">ATP-binding</keyword>
<dbReference type="Pfam" id="PF02926">
    <property type="entry name" value="THUMP"/>
    <property type="match status" value="1"/>
</dbReference>
<dbReference type="AlphaFoldDB" id="A0A133XSC4"/>
<keyword evidence="2 18" id="KW-0963">Cytoplasm</keyword>
<evidence type="ECO:0000259" key="19">
    <source>
        <dbReference type="PROSITE" id="PS51165"/>
    </source>
</evidence>
<evidence type="ECO:0000313" key="20">
    <source>
        <dbReference type="EMBL" id="KXB33840.1"/>
    </source>
</evidence>
<evidence type="ECO:0000256" key="6">
    <source>
        <dbReference type="ARBA" id="ARBA00022840"/>
    </source>
</evidence>
<dbReference type="SUPFAM" id="SSF143437">
    <property type="entry name" value="THUMP domain-like"/>
    <property type="match status" value="1"/>
</dbReference>
<keyword evidence="3 18" id="KW-0820">tRNA-binding</keyword>
<dbReference type="STRING" id="1393034.HMPREF3192_01069"/>
<dbReference type="UniPathway" id="UPA00060"/>
<keyword evidence="4 18" id="KW-0808">Transferase</keyword>
<dbReference type="Pfam" id="PF22025">
    <property type="entry name" value="ThiI_fer"/>
    <property type="match status" value="1"/>
</dbReference>
<name>A0A133XSC4_9ACTN</name>
<dbReference type="PATRIC" id="fig|1393034.3.peg.1037"/>
<dbReference type="GO" id="GO:0005829">
    <property type="term" value="C:cytosol"/>
    <property type="evidence" value="ECO:0007669"/>
    <property type="project" value="TreeGrafter"/>
</dbReference>
<feature type="binding site" evidence="18">
    <location>
        <begin position="238"/>
        <end position="239"/>
    </location>
    <ligand>
        <name>ATP</name>
        <dbReference type="ChEBI" id="CHEBI:30616"/>
    </ligand>
</feature>
<feature type="binding site" evidence="18">
    <location>
        <position position="326"/>
    </location>
    <ligand>
        <name>ATP</name>
        <dbReference type="ChEBI" id="CHEBI:30616"/>
    </ligand>
</feature>
<dbReference type="CDD" id="cd01712">
    <property type="entry name" value="PPase_ThiI"/>
    <property type="match status" value="1"/>
</dbReference>
<dbReference type="CDD" id="cd11716">
    <property type="entry name" value="THUMP_ThiI"/>
    <property type="match status" value="1"/>
</dbReference>
<dbReference type="Gene3D" id="3.30.2130.30">
    <property type="match status" value="1"/>
</dbReference>
<dbReference type="GO" id="GO:0009229">
    <property type="term" value="P:thiamine diphosphate biosynthetic process"/>
    <property type="evidence" value="ECO:0007669"/>
    <property type="project" value="UniProtKB-UniRule"/>
</dbReference>
<gene>
    <name evidence="18" type="primary">thiI</name>
    <name evidence="20" type="ORF">HMPREF3192_01069</name>
</gene>
<dbReference type="PANTHER" id="PTHR43209">
    <property type="entry name" value="TRNA SULFURTRANSFERASE"/>
    <property type="match status" value="1"/>
</dbReference>
<dbReference type="OrthoDB" id="9773948at2"/>
<comment type="catalytic activity">
    <reaction evidence="10 18">
        <text>[ThiS sulfur-carrier protein]-C-terminal Gly-Gly-AMP + S-sulfanyl-L-cysteinyl-[cysteine desulfurase] + AH2 = [ThiS sulfur-carrier protein]-C-terminal-Gly-aminoethanethioate + L-cysteinyl-[cysteine desulfurase] + A + AMP + 2 H(+)</text>
        <dbReference type="Rhea" id="RHEA:43340"/>
        <dbReference type="Rhea" id="RHEA-COMP:12157"/>
        <dbReference type="Rhea" id="RHEA-COMP:12158"/>
        <dbReference type="Rhea" id="RHEA-COMP:12910"/>
        <dbReference type="Rhea" id="RHEA-COMP:19908"/>
        <dbReference type="ChEBI" id="CHEBI:13193"/>
        <dbReference type="ChEBI" id="CHEBI:15378"/>
        <dbReference type="ChEBI" id="CHEBI:17499"/>
        <dbReference type="ChEBI" id="CHEBI:29950"/>
        <dbReference type="ChEBI" id="CHEBI:61963"/>
        <dbReference type="ChEBI" id="CHEBI:90618"/>
        <dbReference type="ChEBI" id="CHEBI:232372"/>
        <dbReference type="ChEBI" id="CHEBI:456215"/>
    </reaction>
</comment>
<keyword evidence="8 18" id="KW-0784">Thiamine biosynthesis</keyword>
<dbReference type="InterPro" id="IPR020536">
    <property type="entry name" value="ThiI_AANH"/>
</dbReference>
<dbReference type="SUPFAM" id="SSF52402">
    <property type="entry name" value="Adenine nucleotide alpha hydrolases-like"/>
    <property type="match status" value="1"/>
</dbReference>
<comment type="similarity">
    <text evidence="12 18">Belongs to the ThiI family.</text>
</comment>
<comment type="caution">
    <text evidence="20">The sequence shown here is derived from an EMBL/GenBank/DDBJ whole genome shotgun (WGS) entry which is preliminary data.</text>
</comment>
<dbReference type="GO" id="GO:0009228">
    <property type="term" value="P:thiamine biosynthetic process"/>
    <property type="evidence" value="ECO:0007669"/>
    <property type="project" value="UniProtKB-KW"/>
</dbReference>
<feature type="domain" description="THUMP" evidence="19">
    <location>
        <begin position="65"/>
        <end position="195"/>
    </location>
</feature>
<evidence type="ECO:0000256" key="3">
    <source>
        <dbReference type="ARBA" id="ARBA00022555"/>
    </source>
</evidence>
<dbReference type="Gene3D" id="3.40.50.620">
    <property type="entry name" value="HUPs"/>
    <property type="match status" value="1"/>
</dbReference>
<dbReference type="InterPro" id="IPR004114">
    <property type="entry name" value="THUMP_dom"/>
</dbReference>
<organism evidence="20 21">
    <name type="scientific">Atopobium deltae</name>
    <dbReference type="NCBI Taxonomy" id="1393034"/>
    <lineage>
        <taxon>Bacteria</taxon>
        <taxon>Bacillati</taxon>
        <taxon>Actinomycetota</taxon>
        <taxon>Coriobacteriia</taxon>
        <taxon>Coriobacteriales</taxon>
        <taxon>Atopobiaceae</taxon>
        <taxon>Atopobium</taxon>
    </lineage>
</organism>
<comment type="pathway">
    <text evidence="18">Cofactor biosynthesis; thiamine diphosphate biosynthesis.</text>
</comment>
<comment type="subcellular location">
    <subcellularLocation>
        <location evidence="1 18">Cytoplasm</location>
    </subcellularLocation>
</comment>
<comment type="function">
    <text evidence="11 18">Catalyzes the ATP-dependent transfer of a sulfur to tRNA to produce 4-thiouridine in position 8 of tRNAs, which functions as a near-UV photosensor. Also catalyzes the transfer of sulfur to the sulfur carrier protein ThiS, forming ThiS-thiocarboxylate. This is a step in the synthesis of thiazole, in the thiamine biosynthesis pathway. The sulfur is donated as persulfide by IscS.</text>
</comment>
<evidence type="ECO:0000256" key="13">
    <source>
        <dbReference type="ARBA" id="ARBA00066827"/>
    </source>
</evidence>
<evidence type="ECO:0000256" key="11">
    <source>
        <dbReference type="ARBA" id="ARBA00058382"/>
    </source>
</evidence>
<dbReference type="InterPro" id="IPR003720">
    <property type="entry name" value="tRNA_STrfase"/>
</dbReference>
<proteinExistence type="inferred from homology"/>
<dbReference type="PROSITE" id="PS51165">
    <property type="entry name" value="THUMP"/>
    <property type="match status" value="1"/>
</dbReference>
<evidence type="ECO:0000256" key="5">
    <source>
        <dbReference type="ARBA" id="ARBA00022741"/>
    </source>
</evidence>
<dbReference type="NCBIfam" id="TIGR00342">
    <property type="entry name" value="tRNA uracil 4-sulfurtransferase ThiI"/>
    <property type="match status" value="1"/>
</dbReference>
<dbReference type="InterPro" id="IPR049962">
    <property type="entry name" value="THUMP_ThiI"/>
</dbReference>
<dbReference type="GO" id="GO:0004810">
    <property type="term" value="F:CCA tRNA nucleotidyltransferase activity"/>
    <property type="evidence" value="ECO:0007669"/>
    <property type="project" value="InterPro"/>
</dbReference>
<dbReference type="InterPro" id="IPR054173">
    <property type="entry name" value="ThiI_fer"/>
</dbReference>
<dbReference type="FunFam" id="3.40.50.620:FF:000053">
    <property type="entry name" value="Probable tRNA sulfurtransferase"/>
    <property type="match status" value="1"/>
</dbReference>
<evidence type="ECO:0000256" key="8">
    <source>
        <dbReference type="ARBA" id="ARBA00022977"/>
    </source>
</evidence>
<evidence type="ECO:0000256" key="18">
    <source>
        <dbReference type="HAMAP-Rule" id="MF_00021"/>
    </source>
</evidence>
<dbReference type="EC" id="2.8.1.4" evidence="13 18"/>
<evidence type="ECO:0000256" key="9">
    <source>
        <dbReference type="ARBA" id="ARBA00050570"/>
    </source>
</evidence>
<evidence type="ECO:0000313" key="21">
    <source>
        <dbReference type="Proteomes" id="UP000070675"/>
    </source>
</evidence>
<feature type="binding site" evidence="18">
    <location>
        <position position="317"/>
    </location>
    <ligand>
        <name>ATP</name>
        <dbReference type="ChEBI" id="CHEBI:30616"/>
    </ligand>
</feature>
<dbReference type="Proteomes" id="UP000070675">
    <property type="component" value="Unassembled WGS sequence"/>
</dbReference>
<evidence type="ECO:0000256" key="7">
    <source>
        <dbReference type="ARBA" id="ARBA00022884"/>
    </source>
</evidence>
<dbReference type="PANTHER" id="PTHR43209:SF1">
    <property type="entry name" value="TRNA SULFURTRANSFERASE"/>
    <property type="match status" value="1"/>
</dbReference>
<evidence type="ECO:0000256" key="10">
    <source>
        <dbReference type="ARBA" id="ARBA00052330"/>
    </source>
</evidence>